<keyword evidence="1" id="KW-0812">Transmembrane</keyword>
<sequence>MRKLPSFSTIIGIVLIVIFVIGLGVAYQARKYGEVAAGFIARQMCSCLYVQNRDEQSCRAEIGSQIDGAQIVYLDERVIVNFSGLNQAEARLKPGYGCNVQDFVGSMPAPVLKEPVND</sequence>
<keyword evidence="1" id="KW-1133">Transmembrane helix</keyword>
<accession>A0A2P2EDU4</accession>
<organism evidence="2 3">
    <name type="scientific">Candidatus Phycosocius bacilliformis</name>
    <dbReference type="NCBI Taxonomy" id="1445552"/>
    <lineage>
        <taxon>Bacteria</taxon>
        <taxon>Pseudomonadati</taxon>
        <taxon>Pseudomonadota</taxon>
        <taxon>Alphaproteobacteria</taxon>
        <taxon>Caulobacterales</taxon>
        <taxon>Caulobacterales incertae sedis</taxon>
        <taxon>Candidatus Phycosocius</taxon>
    </lineage>
</organism>
<keyword evidence="1" id="KW-0472">Membrane</keyword>
<keyword evidence="3" id="KW-1185">Reference proteome</keyword>
<dbReference type="Proteomes" id="UP000245086">
    <property type="component" value="Unassembled WGS sequence"/>
</dbReference>
<dbReference type="EMBL" id="BFBR01000011">
    <property type="protein sequence ID" value="GBF59235.1"/>
    <property type="molecule type" value="Genomic_DNA"/>
</dbReference>
<comment type="caution">
    <text evidence="2">The sequence shown here is derived from an EMBL/GenBank/DDBJ whole genome shotgun (WGS) entry which is preliminary data.</text>
</comment>
<evidence type="ECO:0000313" key="2">
    <source>
        <dbReference type="EMBL" id="GBF59235.1"/>
    </source>
</evidence>
<feature type="transmembrane region" description="Helical" evidence="1">
    <location>
        <begin position="6"/>
        <end position="27"/>
    </location>
</feature>
<evidence type="ECO:0000313" key="3">
    <source>
        <dbReference type="Proteomes" id="UP000245086"/>
    </source>
</evidence>
<name>A0A2P2EDU4_9PROT</name>
<dbReference type="OrthoDB" id="7391866at2"/>
<proteinExistence type="predicted"/>
<dbReference type="RefSeq" id="WP_108986125.1">
    <property type="nucleotide sequence ID" value="NZ_BFBR01000011.1"/>
</dbReference>
<dbReference type="AlphaFoldDB" id="A0A2P2EDU4"/>
<gene>
    <name evidence="2" type="ORF">PbB2_02927</name>
</gene>
<evidence type="ECO:0000256" key="1">
    <source>
        <dbReference type="SAM" id="Phobius"/>
    </source>
</evidence>
<protein>
    <submittedName>
        <fullName evidence="2">Uncharacterized protein</fullName>
    </submittedName>
</protein>
<reference evidence="2 3" key="1">
    <citation type="journal article" date="2018" name="Genome Announc.">
        <title>Draft Genome Sequence of "Candidatus Phycosocius bacilliformis," an Alphaproteobacterial Ectosymbiont of the Hydrocarbon-Producing Green Alga Botryococcus braunii.</title>
        <authorList>
            <person name="Tanabe Y."/>
            <person name="Yamaguchi H."/>
            <person name="Watanabe M.M."/>
        </authorList>
    </citation>
    <scope>NUCLEOTIDE SEQUENCE [LARGE SCALE GENOMIC DNA]</scope>
    <source>
        <strain evidence="2 3">BOTRYCO-2</strain>
    </source>
</reference>